<protein>
    <submittedName>
        <fullName evidence="1">Uncharacterized protein</fullName>
    </submittedName>
</protein>
<organism evidence="1 2">
    <name type="scientific">Macleaya cordata</name>
    <name type="common">Five-seeded plume-poppy</name>
    <name type="synonym">Bocconia cordata</name>
    <dbReference type="NCBI Taxonomy" id="56857"/>
    <lineage>
        <taxon>Eukaryota</taxon>
        <taxon>Viridiplantae</taxon>
        <taxon>Streptophyta</taxon>
        <taxon>Embryophyta</taxon>
        <taxon>Tracheophyta</taxon>
        <taxon>Spermatophyta</taxon>
        <taxon>Magnoliopsida</taxon>
        <taxon>Ranunculales</taxon>
        <taxon>Papaveraceae</taxon>
        <taxon>Papaveroideae</taxon>
        <taxon>Macleaya</taxon>
    </lineage>
</organism>
<evidence type="ECO:0000313" key="2">
    <source>
        <dbReference type="Proteomes" id="UP000195402"/>
    </source>
</evidence>
<dbReference type="EMBL" id="MVGT01002051">
    <property type="protein sequence ID" value="OVA09715.1"/>
    <property type="molecule type" value="Genomic_DNA"/>
</dbReference>
<proteinExistence type="predicted"/>
<sequence>MEICARRSICLEQITMKNQMGCEVDTKKRDQTVANQLAPGSMEVICPEPRRVVRTPYTVDSLERLCCTLKGDPPTPRKVPSLDIWSIFLSKDGPDNELDANNSQMGLFCGSPPVRADNPLIHDVQFVRQASTLASPFGNSHGAMGSSARVERAPSCGNSSFGGKPLVRIEGFSCGSSKSHCIVPALA</sequence>
<keyword evidence="2" id="KW-1185">Reference proteome</keyword>
<dbReference type="OrthoDB" id="1917254at2759"/>
<dbReference type="OMA" id="MEVICPE"/>
<evidence type="ECO:0000313" key="1">
    <source>
        <dbReference type="EMBL" id="OVA09715.1"/>
    </source>
</evidence>
<reference evidence="1 2" key="1">
    <citation type="journal article" date="2017" name="Mol. Plant">
        <title>The Genome of Medicinal Plant Macleaya cordata Provides New Insights into Benzylisoquinoline Alkaloids Metabolism.</title>
        <authorList>
            <person name="Liu X."/>
            <person name="Liu Y."/>
            <person name="Huang P."/>
            <person name="Ma Y."/>
            <person name="Qing Z."/>
            <person name="Tang Q."/>
            <person name="Cao H."/>
            <person name="Cheng P."/>
            <person name="Zheng Y."/>
            <person name="Yuan Z."/>
            <person name="Zhou Y."/>
            <person name="Liu J."/>
            <person name="Tang Z."/>
            <person name="Zhuo Y."/>
            <person name="Zhang Y."/>
            <person name="Yu L."/>
            <person name="Huang J."/>
            <person name="Yang P."/>
            <person name="Peng Q."/>
            <person name="Zhang J."/>
            <person name="Jiang W."/>
            <person name="Zhang Z."/>
            <person name="Lin K."/>
            <person name="Ro D.K."/>
            <person name="Chen X."/>
            <person name="Xiong X."/>
            <person name="Shang Y."/>
            <person name="Huang S."/>
            <person name="Zeng J."/>
        </authorList>
    </citation>
    <scope>NUCLEOTIDE SEQUENCE [LARGE SCALE GENOMIC DNA]</scope>
    <source>
        <strain evidence="2">cv. BLH2017</strain>
        <tissue evidence="1">Root</tissue>
    </source>
</reference>
<dbReference type="PANTHER" id="PTHR33384">
    <property type="entry name" value="EXPRESSED PROTEIN"/>
    <property type="match status" value="1"/>
</dbReference>
<dbReference type="Proteomes" id="UP000195402">
    <property type="component" value="Unassembled WGS sequence"/>
</dbReference>
<dbReference type="InParanoid" id="A0A200QH27"/>
<dbReference type="AlphaFoldDB" id="A0A200QH27"/>
<dbReference type="PANTHER" id="PTHR33384:SF27">
    <property type="entry name" value="OS05G0102500 PROTEIN"/>
    <property type="match status" value="1"/>
</dbReference>
<name>A0A200QH27_MACCD</name>
<comment type="caution">
    <text evidence="1">The sequence shown here is derived from an EMBL/GenBank/DDBJ whole genome shotgun (WGS) entry which is preliminary data.</text>
</comment>
<dbReference type="STRING" id="56857.A0A200QH27"/>
<gene>
    <name evidence="1" type="ORF">BVC80_9101g253</name>
</gene>
<accession>A0A200QH27</accession>